<dbReference type="EMBL" id="AUZX01013880">
    <property type="protein sequence ID" value="EQD34188.1"/>
    <property type="molecule type" value="Genomic_DNA"/>
</dbReference>
<dbReference type="Gene3D" id="3.20.20.80">
    <property type="entry name" value="Glycosidases"/>
    <property type="match status" value="2"/>
</dbReference>
<gene>
    <name evidence="1" type="ORF">B1A_18804</name>
</gene>
<evidence type="ECO:0000313" key="1">
    <source>
        <dbReference type="EMBL" id="EQD34188.1"/>
    </source>
</evidence>
<comment type="caution">
    <text evidence="1">The sequence shown here is derived from an EMBL/GenBank/DDBJ whole genome shotgun (WGS) entry which is preliminary data.</text>
</comment>
<dbReference type="AlphaFoldDB" id="T0YM60"/>
<dbReference type="InterPro" id="IPR017853">
    <property type="entry name" value="GH"/>
</dbReference>
<reference evidence="1" key="1">
    <citation type="submission" date="2013-08" db="EMBL/GenBank/DDBJ databases">
        <authorList>
            <person name="Mendez C."/>
            <person name="Richter M."/>
            <person name="Ferrer M."/>
            <person name="Sanchez J."/>
        </authorList>
    </citation>
    <scope>NUCLEOTIDE SEQUENCE</scope>
</reference>
<organism evidence="1">
    <name type="scientific">mine drainage metagenome</name>
    <dbReference type="NCBI Taxonomy" id="410659"/>
    <lineage>
        <taxon>unclassified sequences</taxon>
        <taxon>metagenomes</taxon>
        <taxon>ecological metagenomes</taxon>
    </lineage>
</organism>
<accession>T0YM60</accession>
<reference evidence="1" key="2">
    <citation type="journal article" date="2014" name="ISME J.">
        <title>Microbial stratification in low pH oxic and suboxic macroscopic growths along an acid mine drainage.</title>
        <authorList>
            <person name="Mendez-Garcia C."/>
            <person name="Mesa V."/>
            <person name="Sprenger R.R."/>
            <person name="Richter M."/>
            <person name="Diez M.S."/>
            <person name="Solano J."/>
            <person name="Bargiela R."/>
            <person name="Golyshina O.V."/>
            <person name="Manteca A."/>
            <person name="Ramos J.L."/>
            <person name="Gallego J.R."/>
            <person name="Llorente I."/>
            <person name="Martins Dos Santos V.A."/>
            <person name="Jensen O.N."/>
            <person name="Pelaez A.I."/>
            <person name="Sanchez J."/>
            <person name="Ferrer M."/>
        </authorList>
    </citation>
    <scope>NUCLEOTIDE SEQUENCE</scope>
</reference>
<dbReference type="SUPFAM" id="SSF51445">
    <property type="entry name" value="(Trans)glycosidases"/>
    <property type="match status" value="1"/>
</dbReference>
<name>T0YM60_9ZZZZ</name>
<protein>
    <submittedName>
        <fullName evidence="1">Malto-oligosyltrehalose synthase</fullName>
    </submittedName>
</protein>
<feature type="non-terminal residue" evidence="1">
    <location>
        <position position="296"/>
    </location>
</feature>
<proteinExistence type="predicted"/>
<sequence>LERLRESITARCPGPFAIWVEKILLGDEPLRPNWPVEGSTGYDALARLTRLFLDPTARPLLDRIYHDQVPSADPPEVVVETSKREVVEEYFPADIDRWVRAARRDPPTGSPPPPDGRLHAELPELAVDFDVYRSYVEPTGPIDPVDRAIWRRAFDRATHRGKDTETLRRWWTAWDEGASESRGPLLRFQQLTGPVMAKGVEDRALYRDLRLAALNEVGIPPGWGSDDAVAAFHRDATARARHWPMSMVTTSTHDTKRSEDVRARLLALAQEPTVWTQLARLWQEAIRRVPGVPGPP</sequence>
<feature type="non-terminal residue" evidence="1">
    <location>
        <position position="1"/>
    </location>
</feature>